<dbReference type="InterPro" id="IPR011545">
    <property type="entry name" value="DEAD/DEAH_box_helicase_dom"/>
</dbReference>
<dbReference type="Pfam" id="PF00270">
    <property type="entry name" value="DEAD"/>
    <property type="match status" value="1"/>
</dbReference>
<dbReference type="PANTHER" id="PTHR47963">
    <property type="entry name" value="DEAD-BOX ATP-DEPENDENT RNA HELICASE 47, MITOCHONDRIAL"/>
    <property type="match status" value="1"/>
</dbReference>
<keyword evidence="4 10" id="KW-0378">Hydrolase</keyword>
<dbReference type="GO" id="GO:0005829">
    <property type="term" value="C:cytosol"/>
    <property type="evidence" value="ECO:0007669"/>
    <property type="project" value="TreeGrafter"/>
</dbReference>
<evidence type="ECO:0000256" key="4">
    <source>
        <dbReference type="ARBA" id="ARBA00022801"/>
    </source>
</evidence>
<evidence type="ECO:0000313" key="17">
    <source>
        <dbReference type="Proteomes" id="UP000694232"/>
    </source>
</evidence>
<dbReference type="PANTHER" id="PTHR47963:SF8">
    <property type="entry name" value="ATP-DEPENDENT RNA HELICASE DEAD"/>
    <property type="match status" value="1"/>
</dbReference>
<dbReference type="PROSITE" id="PS51192">
    <property type="entry name" value="HELICASE_ATP_BIND_1"/>
    <property type="match status" value="1"/>
</dbReference>
<dbReference type="InterPro" id="IPR028618">
    <property type="entry name" value="DEAD_helicase_DeaD"/>
</dbReference>
<dbReference type="Pfam" id="PF03880">
    <property type="entry name" value="DbpA"/>
    <property type="match status" value="1"/>
</dbReference>
<dbReference type="InterPro" id="IPR005580">
    <property type="entry name" value="DbpA/CsdA_RNA-bd_dom"/>
</dbReference>
<evidence type="ECO:0000259" key="14">
    <source>
        <dbReference type="PROSITE" id="PS51194"/>
    </source>
</evidence>
<dbReference type="PROSITE" id="PS00039">
    <property type="entry name" value="DEAD_ATP_HELICASE"/>
    <property type="match status" value="1"/>
</dbReference>
<feature type="region of interest" description="Disordered" evidence="12">
    <location>
        <begin position="455"/>
        <end position="475"/>
    </location>
</feature>
<feature type="domain" description="Helicase C-terminal" evidence="14">
    <location>
        <begin position="231"/>
        <end position="379"/>
    </location>
</feature>
<proteinExistence type="inferred from homology"/>
<organism evidence="16 17">
    <name type="scientific">Vibrio ostreae</name>
    <dbReference type="NCBI Taxonomy" id="2841925"/>
    <lineage>
        <taxon>Bacteria</taxon>
        <taxon>Pseudomonadati</taxon>
        <taxon>Pseudomonadota</taxon>
        <taxon>Gammaproteobacteria</taxon>
        <taxon>Vibrionales</taxon>
        <taxon>Vibrionaceae</taxon>
        <taxon>Vibrio</taxon>
    </lineage>
</organism>
<dbReference type="CDD" id="cd00268">
    <property type="entry name" value="DEADc"/>
    <property type="match status" value="1"/>
</dbReference>
<gene>
    <name evidence="10" type="primary">deaD</name>
    <name evidence="10" type="synonym">csdA</name>
    <name evidence="16" type="ORF">KNV97_01025</name>
</gene>
<evidence type="ECO:0000256" key="11">
    <source>
        <dbReference type="PROSITE-ProRule" id="PRU00552"/>
    </source>
</evidence>
<dbReference type="InterPro" id="IPR034415">
    <property type="entry name" value="CsdA_RRM"/>
</dbReference>
<evidence type="ECO:0000256" key="7">
    <source>
        <dbReference type="ARBA" id="ARBA00022884"/>
    </source>
</evidence>
<dbReference type="SMART" id="SM00487">
    <property type="entry name" value="DEXDc"/>
    <property type="match status" value="1"/>
</dbReference>
<evidence type="ECO:0000256" key="8">
    <source>
        <dbReference type="ARBA" id="ARBA00023016"/>
    </source>
</evidence>
<dbReference type="InterPro" id="IPR044742">
    <property type="entry name" value="DEAD/DEAH_RhlB"/>
</dbReference>
<dbReference type="InterPro" id="IPR014014">
    <property type="entry name" value="RNA_helicase_DEAD_Q_motif"/>
</dbReference>
<dbReference type="GO" id="GO:0016787">
    <property type="term" value="F:hydrolase activity"/>
    <property type="evidence" value="ECO:0007669"/>
    <property type="project" value="UniProtKB-KW"/>
</dbReference>
<evidence type="ECO:0000256" key="10">
    <source>
        <dbReference type="HAMAP-Rule" id="MF_00964"/>
    </source>
</evidence>
<dbReference type="InterPro" id="IPR014001">
    <property type="entry name" value="Helicase_ATP-bd"/>
</dbReference>
<keyword evidence="8 10" id="KW-0346">Stress response</keyword>
<dbReference type="PROSITE" id="PS51195">
    <property type="entry name" value="Q_MOTIF"/>
    <property type="match status" value="1"/>
</dbReference>
<dbReference type="GO" id="GO:0070417">
    <property type="term" value="P:cellular response to cold"/>
    <property type="evidence" value="ECO:0007669"/>
    <property type="project" value="InterPro"/>
</dbReference>
<dbReference type="GO" id="GO:0033592">
    <property type="term" value="F:RNA strand annealing activity"/>
    <property type="evidence" value="ECO:0007669"/>
    <property type="project" value="TreeGrafter"/>
</dbReference>
<keyword evidence="5 10" id="KW-0347">Helicase</keyword>
<dbReference type="GO" id="GO:0005524">
    <property type="term" value="F:ATP binding"/>
    <property type="evidence" value="ECO:0007669"/>
    <property type="project" value="UniProtKB-UniRule"/>
</dbReference>
<dbReference type="PROSITE" id="PS51194">
    <property type="entry name" value="HELICASE_CTER"/>
    <property type="match status" value="1"/>
</dbReference>
<accession>A0A975YM76</accession>
<feature type="region of interest" description="Disordered" evidence="12">
    <location>
        <begin position="561"/>
        <end position="632"/>
    </location>
</feature>
<dbReference type="AlphaFoldDB" id="A0A975YM76"/>
<dbReference type="RefSeq" id="WP_218561891.1">
    <property type="nucleotide sequence ID" value="NZ_CP076642.1"/>
</dbReference>
<evidence type="ECO:0000256" key="12">
    <source>
        <dbReference type="SAM" id="MobiDB-lite"/>
    </source>
</evidence>
<sequence>MQENVIQFSDLALNSAILSALNEMGFVSPTPIQAAAIPLLLEGRDALGKAQTGTGKTAAFSLPLLNKLDLSQHKPQAIVMAPTRELAIQVAAEVKNLGQNIKGLKVLEIYGGASIVDQMRALKSGAHIVVGTPGRVKDLITRERLHLDECHTFVLDEADEMLKMGFVDDVTWIMEQAPATAQRVLFSATMPPMVKDIVDRFLREPARVDVAGSNQTVAKVEQQFWVVKGVEKDEAMARLLETEETDASIVFVRTRQDTERLADWLCARGFKAAALHGDIPQSLRERTVDHIKQGVIDILVATDVVARGLDVPRITHVFNYDIPFDVESYIHRIGRTGRAGRKGKAILLVRTNQIRMLRTIERVTRSSMEEIQLPHRDKVAEARLSMLAVELEAEKAHSSLEKFAELVEKLQASLEIDATTLAAILLKRQQGKRPLFYVGEDPMLEALERDKLRRRERRENGDRGDRGERGGRREFANTEWDTYQLQVGRDQGVQVKDIVGALANELGLTKGSIGAIKLAQGHTFVQLPKSMTSEVSSKLRKLRIRQKEVGAVVCDFDDFRESRGRREGGNGGGRRDGGYRGNREGGNGARREGGGYRGNREGGERRFDRNRGGDDRGNYRGERGHSRRRNDA</sequence>
<dbReference type="FunFam" id="3.40.50.300:FF:000374">
    <property type="entry name" value="ATP-dependent RNA helicase DeaD"/>
    <property type="match status" value="1"/>
</dbReference>
<feature type="short sequence motif" description="Q motif" evidence="11">
    <location>
        <begin position="6"/>
        <end position="34"/>
    </location>
</feature>
<feature type="domain" description="Helicase ATP-binding" evidence="13">
    <location>
        <begin position="37"/>
        <end position="208"/>
    </location>
</feature>
<evidence type="ECO:0000256" key="1">
    <source>
        <dbReference type="ARBA" id="ARBA00004496"/>
    </source>
</evidence>
<dbReference type="CDD" id="cd18787">
    <property type="entry name" value="SF2_C_DEAD"/>
    <property type="match status" value="1"/>
</dbReference>
<keyword evidence="2 10" id="KW-0963">Cytoplasm</keyword>
<dbReference type="FunFam" id="3.30.70.330:FF:000068">
    <property type="entry name" value="ATP-dependent RNA helicase DeaD"/>
    <property type="match status" value="1"/>
</dbReference>
<evidence type="ECO:0000259" key="15">
    <source>
        <dbReference type="PROSITE" id="PS51195"/>
    </source>
</evidence>
<comment type="similarity">
    <text evidence="10">Belongs to the DEAD box helicase family. DeaD/CsdA subfamily.</text>
</comment>
<evidence type="ECO:0000259" key="13">
    <source>
        <dbReference type="PROSITE" id="PS51192"/>
    </source>
</evidence>
<dbReference type="EMBL" id="CP076642">
    <property type="protein sequence ID" value="QXO16140.1"/>
    <property type="molecule type" value="Genomic_DNA"/>
</dbReference>
<reference evidence="16" key="1">
    <citation type="submission" date="2021-06" db="EMBL/GenBank/DDBJ databases">
        <title>Vibrio nov. sp., novel gut bacterium isolated from Yellow Sea oyster.</title>
        <authorList>
            <person name="Muhammad N."/>
            <person name="Nguyen T.H."/>
            <person name="Lee Y.-J."/>
            <person name="Ko J."/>
            <person name="Kim S.-G."/>
        </authorList>
    </citation>
    <scope>NUCLEOTIDE SEQUENCE</scope>
    <source>
        <strain evidence="16">OG9-811</strain>
    </source>
</reference>
<name>A0A975YM76_9VIBR</name>
<keyword evidence="6 10" id="KW-0067">ATP-binding</keyword>
<evidence type="ECO:0000256" key="9">
    <source>
        <dbReference type="ARBA" id="ARBA00047984"/>
    </source>
</evidence>
<evidence type="ECO:0000256" key="6">
    <source>
        <dbReference type="ARBA" id="ARBA00022840"/>
    </source>
</evidence>
<dbReference type="Pfam" id="PF25399">
    <property type="entry name" value="DeaD_dimer"/>
    <property type="match status" value="1"/>
</dbReference>
<dbReference type="SMART" id="SM00490">
    <property type="entry name" value="HELICc"/>
    <property type="match status" value="1"/>
</dbReference>
<evidence type="ECO:0000313" key="16">
    <source>
        <dbReference type="EMBL" id="QXO16140.1"/>
    </source>
</evidence>
<dbReference type="Proteomes" id="UP000694232">
    <property type="component" value="Chromosome 2"/>
</dbReference>
<keyword evidence="3 10" id="KW-0547">Nucleotide-binding</keyword>
<keyword evidence="7 10" id="KW-0694">RNA-binding</keyword>
<dbReference type="InterPro" id="IPR001650">
    <property type="entry name" value="Helicase_C-like"/>
</dbReference>
<dbReference type="InterPro" id="IPR050547">
    <property type="entry name" value="DEAD_box_RNA_helicases"/>
</dbReference>
<keyword evidence="17" id="KW-1185">Reference proteome</keyword>
<dbReference type="CDD" id="cd12499">
    <property type="entry name" value="RRM_EcCsdA_like"/>
    <property type="match status" value="1"/>
</dbReference>
<dbReference type="EC" id="3.6.4.13" evidence="10"/>
<feature type="domain" description="DEAD-box RNA helicase Q" evidence="15">
    <location>
        <begin position="6"/>
        <end position="34"/>
    </location>
</feature>
<protein>
    <recommendedName>
        <fullName evidence="10">ATP-dependent RNA helicase DeaD</fullName>
        <ecNumber evidence="10">3.6.4.13</ecNumber>
    </recommendedName>
    <alternativeName>
        <fullName evidence="10">Cold-shock DEAD box protein A</fullName>
    </alternativeName>
</protein>
<evidence type="ECO:0000256" key="5">
    <source>
        <dbReference type="ARBA" id="ARBA00022806"/>
    </source>
</evidence>
<comment type="subcellular location">
    <subcellularLocation>
        <location evidence="1 10">Cytoplasm</location>
    </subcellularLocation>
</comment>
<dbReference type="Pfam" id="PF00271">
    <property type="entry name" value="Helicase_C"/>
    <property type="match status" value="1"/>
</dbReference>
<comment type="function">
    <text evidence="10">DEAD-box RNA helicase involved in various cellular processes at low temperature, including ribosome biogenesis, mRNA degradation and translation initiation.</text>
</comment>
<dbReference type="InterPro" id="IPR000629">
    <property type="entry name" value="RNA-helicase_DEAD-box_CS"/>
</dbReference>
<dbReference type="KEGG" id="vos:KNV97_01025"/>
<dbReference type="GO" id="GO:0005840">
    <property type="term" value="C:ribosome"/>
    <property type="evidence" value="ECO:0007669"/>
    <property type="project" value="TreeGrafter"/>
</dbReference>
<dbReference type="InterPro" id="IPR057325">
    <property type="entry name" value="DeaD_dimer"/>
</dbReference>
<dbReference type="FunFam" id="3.40.50.300:FF:000108">
    <property type="entry name" value="ATP-dependent RNA helicase RhlE"/>
    <property type="match status" value="1"/>
</dbReference>
<comment type="catalytic activity">
    <reaction evidence="9 10">
        <text>ATP + H2O = ADP + phosphate + H(+)</text>
        <dbReference type="Rhea" id="RHEA:13065"/>
        <dbReference type="ChEBI" id="CHEBI:15377"/>
        <dbReference type="ChEBI" id="CHEBI:15378"/>
        <dbReference type="ChEBI" id="CHEBI:30616"/>
        <dbReference type="ChEBI" id="CHEBI:43474"/>
        <dbReference type="ChEBI" id="CHEBI:456216"/>
        <dbReference type="EC" id="3.6.4.13"/>
    </reaction>
</comment>
<dbReference type="GO" id="GO:0003724">
    <property type="term" value="F:RNA helicase activity"/>
    <property type="evidence" value="ECO:0007669"/>
    <property type="project" value="UniProtKB-UniRule"/>
</dbReference>
<evidence type="ECO:0000256" key="2">
    <source>
        <dbReference type="ARBA" id="ARBA00022490"/>
    </source>
</evidence>
<dbReference type="HAMAP" id="MF_00964">
    <property type="entry name" value="DEAD_helicase_DeaD"/>
    <property type="match status" value="1"/>
</dbReference>
<evidence type="ECO:0000256" key="3">
    <source>
        <dbReference type="ARBA" id="ARBA00022741"/>
    </source>
</evidence>
<dbReference type="GO" id="GO:0006401">
    <property type="term" value="P:RNA catabolic process"/>
    <property type="evidence" value="ECO:0007669"/>
    <property type="project" value="UniProtKB-UniRule"/>
</dbReference>
<dbReference type="GO" id="GO:0000027">
    <property type="term" value="P:ribosomal large subunit assembly"/>
    <property type="evidence" value="ECO:0007669"/>
    <property type="project" value="UniProtKB-UniRule"/>
</dbReference>